<dbReference type="EC" id="1.21.98.1" evidence="6"/>
<dbReference type="HAMAP" id="MF_00992">
    <property type="entry name" value="MqnC"/>
    <property type="match status" value="1"/>
</dbReference>
<dbReference type="NCBIfam" id="TIGR00423">
    <property type="entry name" value="CofH family radical SAM protein"/>
    <property type="match status" value="1"/>
</dbReference>
<feature type="binding site" evidence="8">
    <location>
        <position position="183"/>
    </location>
    <ligand>
        <name>S-adenosyl-L-methionine</name>
        <dbReference type="ChEBI" id="CHEBI:59789"/>
    </ligand>
</feature>
<dbReference type="SFLD" id="SFLDG01389">
    <property type="entry name" value="menaquinone_synthsis_involved"/>
    <property type="match status" value="1"/>
</dbReference>
<feature type="binding site" evidence="6 7">
    <location>
        <position position="78"/>
    </location>
    <ligand>
        <name>[4Fe-4S] cluster</name>
        <dbReference type="ChEBI" id="CHEBI:49883"/>
        <note>4Fe-4S-S-AdoMet</note>
    </ligand>
</feature>
<evidence type="ECO:0000313" key="11">
    <source>
        <dbReference type="Proteomes" id="UP000178187"/>
    </source>
</evidence>
<dbReference type="InterPro" id="IPR058240">
    <property type="entry name" value="rSAM_sf"/>
</dbReference>
<dbReference type="InterPro" id="IPR034405">
    <property type="entry name" value="F420"/>
</dbReference>
<evidence type="ECO:0000259" key="9">
    <source>
        <dbReference type="PROSITE" id="PS51918"/>
    </source>
</evidence>
<feature type="binding site" evidence="8">
    <location>
        <position position="147"/>
    </location>
    <ligand>
        <name>(3R)-3-methyl-D-ornithine</name>
        <dbReference type="ChEBI" id="CHEBI:64642"/>
    </ligand>
</feature>
<feature type="binding site" evidence="6 7">
    <location>
        <position position="71"/>
    </location>
    <ligand>
        <name>[4Fe-4S] cluster</name>
        <dbReference type="ChEBI" id="CHEBI:49883"/>
        <note>4Fe-4S-S-AdoMet</note>
    </ligand>
</feature>
<evidence type="ECO:0000256" key="7">
    <source>
        <dbReference type="PIRSR" id="PIRSR004762-1"/>
    </source>
</evidence>
<dbReference type="PROSITE" id="PS51918">
    <property type="entry name" value="RADICAL_SAM"/>
    <property type="match status" value="1"/>
</dbReference>
<evidence type="ECO:0000256" key="8">
    <source>
        <dbReference type="PIRSR" id="PIRSR004762-2"/>
    </source>
</evidence>
<comment type="function">
    <text evidence="6">Radical SAM enzyme that catalyzes the cyclization of dehypoxanthine futalosine (DHFL) into cyclic dehypoxanthine futalosine (CDHFL), a step in the biosynthesis of menaquinone (MK, vitamin K2).</text>
</comment>
<evidence type="ECO:0000256" key="5">
    <source>
        <dbReference type="ARBA" id="ARBA00023014"/>
    </source>
</evidence>
<comment type="cofactor">
    <cofactor evidence="6 7">
        <name>[4Fe-4S] cluster</name>
        <dbReference type="ChEBI" id="CHEBI:49883"/>
    </cofactor>
    <text evidence="6 7">Binds 1 [4Fe-4S] cluster. The cluster is coordinated with 3 cysteines and an exchangeable S-adenosyl-L-methionine.</text>
</comment>
<gene>
    <name evidence="6" type="primary">mqnC</name>
    <name evidence="10" type="ORF">A3G33_04560</name>
</gene>
<feature type="domain" description="Radical SAM core" evidence="9">
    <location>
        <begin position="52"/>
        <end position="291"/>
    </location>
</feature>
<comment type="catalytic activity">
    <reaction evidence="6">
        <text>dehypoxanthine futalosine + S-adenosyl-L-methionine = cyclic dehypoxanthinylfutalosinate + 5'-deoxyadenosine + L-methionine + H(+)</text>
        <dbReference type="Rhea" id="RHEA:33083"/>
        <dbReference type="ChEBI" id="CHEBI:15378"/>
        <dbReference type="ChEBI" id="CHEBI:17319"/>
        <dbReference type="ChEBI" id="CHEBI:57844"/>
        <dbReference type="ChEBI" id="CHEBI:58864"/>
        <dbReference type="ChEBI" id="CHEBI:59789"/>
        <dbReference type="ChEBI" id="CHEBI:64270"/>
        <dbReference type="EC" id="1.21.98.1"/>
    </reaction>
</comment>
<dbReference type="PIRSF" id="PIRSF004762">
    <property type="entry name" value="CHP00423"/>
    <property type="match status" value="1"/>
</dbReference>
<comment type="similarity">
    <text evidence="6">Belongs to the radical SAM superfamily. MqnC family.</text>
</comment>
<dbReference type="InterPro" id="IPR013785">
    <property type="entry name" value="Aldolase_TIM"/>
</dbReference>
<keyword evidence="4 6" id="KW-0408">Iron</keyword>
<dbReference type="PANTHER" id="PTHR43076">
    <property type="entry name" value="FO SYNTHASE (COFH)"/>
    <property type="match status" value="1"/>
</dbReference>
<evidence type="ECO:0000256" key="2">
    <source>
        <dbReference type="ARBA" id="ARBA00022691"/>
    </source>
</evidence>
<feature type="binding site" evidence="8">
    <location>
        <position position="77"/>
    </location>
    <ligand>
        <name>S-adenosyl-L-methionine</name>
        <dbReference type="ChEBI" id="CHEBI:59789"/>
    </ligand>
</feature>
<dbReference type="InterPro" id="IPR045567">
    <property type="entry name" value="CofH/MnqC-like_C"/>
</dbReference>
<dbReference type="SUPFAM" id="SSF102114">
    <property type="entry name" value="Radical SAM enzymes"/>
    <property type="match status" value="1"/>
</dbReference>
<dbReference type="GO" id="GO:0046992">
    <property type="term" value="F:oxidoreductase activity, acting on X-H and Y-H to form an X-Y bond"/>
    <property type="evidence" value="ECO:0007669"/>
    <property type="project" value="UniProtKB-UniRule"/>
</dbReference>
<accession>A0A1G1KQM4</accession>
<evidence type="ECO:0000256" key="4">
    <source>
        <dbReference type="ARBA" id="ARBA00023004"/>
    </source>
</evidence>
<keyword evidence="1 6" id="KW-0004">4Fe-4S</keyword>
<dbReference type="SFLD" id="SFLDG01064">
    <property type="entry name" value="F420__menaquinone_cofactor_bio"/>
    <property type="match status" value="1"/>
</dbReference>
<evidence type="ECO:0000256" key="3">
    <source>
        <dbReference type="ARBA" id="ARBA00022723"/>
    </source>
</evidence>
<keyword evidence="6" id="KW-0560">Oxidoreductase</keyword>
<feature type="binding site" evidence="6 7">
    <location>
        <position position="75"/>
    </location>
    <ligand>
        <name>[4Fe-4S] cluster</name>
        <dbReference type="ChEBI" id="CHEBI:49883"/>
        <note>4Fe-4S-S-AdoMet</note>
    </ligand>
</feature>
<dbReference type="PANTHER" id="PTHR43076:SF1">
    <property type="entry name" value="LIPOYL SYNTHASE 2"/>
    <property type="match status" value="1"/>
</dbReference>
<evidence type="ECO:0000256" key="1">
    <source>
        <dbReference type="ARBA" id="ARBA00022485"/>
    </source>
</evidence>
<keyword evidence="6" id="KW-0474">Menaquinone biosynthesis</keyword>
<dbReference type="GO" id="GO:0051539">
    <property type="term" value="F:4 iron, 4 sulfur cluster binding"/>
    <property type="evidence" value="ECO:0007669"/>
    <property type="project" value="UniProtKB-KW"/>
</dbReference>
<dbReference type="EMBL" id="MHFR01000068">
    <property type="protein sequence ID" value="OGW95206.1"/>
    <property type="molecule type" value="Genomic_DNA"/>
</dbReference>
<proteinExistence type="inferred from homology"/>
<keyword evidence="2 6" id="KW-0949">S-adenosyl-L-methionine</keyword>
<dbReference type="GO" id="GO:0016765">
    <property type="term" value="F:transferase activity, transferring alkyl or aryl (other than methyl) groups"/>
    <property type="evidence" value="ECO:0007669"/>
    <property type="project" value="InterPro"/>
</dbReference>
<evidence type="ECO:0000313" key="10">
    <source>
        <dbReference type="EMBL" id="OGW95206.1"/>
    </source>
</evidence>
<keyword evidence="3 6" id="KW-0479">Metal-binding</keyword>
<keyword evidence="5 6" id="KW-0411">Iron-sulfur</keyword>
<dbReference type="SFLD" id="SFLDF00343">
    <property type="entry name" value="aminofutalosine_synthase_(mqnE"/>
    <property type="match status" value="1"/>
</dbReference>
<name>A0A1G1KQM4_9BACT</name>
<dbReference type="NCBIfam" id="TIGR03699">
    <property type="entry name" value="menaquin_MqnC"/>
    <property type="match status" value="1"/>
</dbReference>
<dbReference type="GO" id="GO:0009234">
    <property type="term" value="P:menaquinone biosynthetic process"/>
    <property type="evidence" value="ECO:0007669"/>
    <property type="project" value="UniProtKB-UniRule"/>
</dbReference>
<comment type="caution">
    <text evidence="10">The sequence shown here is derived from an EMBL/GenBank/DDBJ whole genome shotgun (WGS) entry which is preliminary data.</text>
</comment>
<dbReference type="SFLD" id="SFLDF00342">
    <property type="entry name" value="cyclic_dehypoxanthine_futalosi"/>
    <property type="match status" value="1"/>
</dbReference>
<dbReference type="UniPathway" id="UPA00079"/>
<comment type="pathway">
    <text evidence="6">Quinol/quinone metabolism; menaquinone biosynthesis.</text>
</comment>
<dbReference type="Proteomes" id="UP000178187">
    <property type="component" value="Unassembled WGS sequence"/>
</dbReference>
<dbReference type="Pfam" id="PF19288">
    <property type="entry name" value="CofH_C"/>
    <property type="match status" value="1"/>
</dbReference>
<reference evidence="10 11" key="1">
    <citation type="journal article" date="2016" name="Nat. Commun.">
        <title>Thousands of microbial genomes shed light on interconnected biogeochemical processes in an aquifer system.</title>
        <authorList>
            <person name="Anantharaman K."/>
            <person name="Brown C.T."/>
            <person name="Hug L.A."/>
            <person name="Sharon I."/>
            <person name="Castelle C.J."/>
            <person name="Probst A.J."/>
            <person name="Thomas B.C."/>
            <person name="Singh A."/>
            <person name="Wilkins M.J."/>
            <person name="Karaoz U."/>
            <person name="Brodie E.L."/>
            <person name="Williams K.H."/>
            <person name="Hubbard S.S."/>
            <person name="Banfield J.F."/>
        </authorList>
    </citation>
    <scope>NUCLEOTIDE SEQUENCE [LARGE SCALE GENOMIC DNA]</scope>
</reference>
<protein>
    <recommendedName>
        <fullName evidence="6">Cyclic dehypoxanthine futalosine synthase</fullName>
        <shortName evidence="6">Cyclic DHFL synthase</shortName>
        <ecNumber evidence="6">1.21.98.1</ecNumber>
    </recommendedName>
    <alternativeName>
        <fullName evidence="6">Dehypoxanthine futalosine cyclase</fullName>
        <shortName evidence="6">DHFL cyclase</shortName>
    </alternativeName>
    <alternativeName>
        <fullName evidence="6">Menaquinone biosynthetic enzyme MqnC</fullName>
    </alternativeName>
</protein>
<evidence type="ECO:0000256" key="6">
    <source>
        <dbReference type="HAMAP-Rule" id="MF_00992"/>
    </source>
</evidence>
<dbReference type="Gene3D" id="3.20.20.70">
    <property type="entry name" value="Aldolase class I"/>
    <property type="match status" value="1"/>
</dbReference>
<dbReference type="GO" id="GO:0005506">
    <property type="term" value="F:iron ion binding"/>
    <property type="evidence" value="ECO:0007669"/>
    <property type="project" value="UniProtKB-UniRule"/>
</dbReference>
<dbReference type="InterPro" id="IPR022431">
    <property type="entry name" value="Cyclic_DHFL_synthase_mqnC"/>
</dbReference>
<dbReference type="AlphaFoldDB" id="A0A1G1KQM4"/>
<dbReference type="InterPro" id="IPR007197">
    <property type="entry name" value="rSAM"/>
</dbReference>
<organism evidence="10 11">
    <name type="scientific">Candidatus Danuiimicrobium aquiferis</name>
    <dbReference type="NCBI Taxonomy" id="1801832"/>
    <lineage>
        <taxon>Bacteria</taxon>
        <taxon>Pseudomonadati</taxon>
        <taxon>Candidatus Omnitrophota</taxon>
        <taxon>Candidatus Danuiimicrobium</taxon>
    </lineage>
</organism>
<dbReference type="SFLD" id="SFLDS00029">
    <property type="entry name" value="Radical_SAM"/>
    <property type="match status" value="1"/>
</dbReference>
<dbReference type="GO" id="GO:0044689">
    <property type="term" value="F:7,8-didemethyl-8-hydroxy-5-deazariboflavin synthase activity"/>
    <property type="evidence" value="ECO:0007669"/>
    <property type="project" value="TreeGrafter"/>
</dbReference>
<dbReference type="CDD" id="cd01335">
    <property type="entry name" value="Radical_SAM"/>
    <property type="match status" value="1"/>
</dbReference>
<sequence length="364" mass="40632">MTFGVHLDCPPETFLENVIRGERLTAEKALQLFSVDLSILGKAAAAVCRKFHPDPVATFVIDRNISCTNVCVAECDFCAFHCAPDHPKAYVLKEDEILSKVRELVDSGGTQVLIQGGLNPDLPFDYYLNMVKRIHQEFPQVHIHSFSAVEIDFLSRKAKKSIEEILNELKNAGLNSLPGGGAEILVDRVRQKISPRKISADGWIQCMRTVHRLGLKSTATMVFGHIETLEERIQHLNRIRELQDKTHGFRAFIPWSLSPCGTPRMSEIPPAGGIDYLKMVAISRLFLDNIPNIQAGWLTEGVKLAQVALAFGANDMGGILFEDKVLEPTGIQVKTKVQDMVRFIREAGLVPAQRDTNYQILKTF</sequence>
<dbReference type="InterPro" id="IPR020050">
    <property type="entry name" value="FO_synthase_su2"/>
</dbReference>
<dbReference type="Pfam" id="PF04055">
    <property type="entry name" value="Radical_SAM"/>
    <property type="match status" value="1"/>
</dbReference>